<proteinExistence type="inferred from homology"/>
<keyword evidence="4" id="KW-0496">Mitochondrion</keyword>
<keyword evidence="3" id="KW-0809">Transit peptide</keyword>
<dbReference type="PANTHER" id="PTHR13126">
    <property type="entry name" value="CHAPERONE ATP11"/>
    <property type="match status" value="1"/>
</dbReference>
<dbReference type="Pfam" id="PF06644">
    <property type="entry name" value="ATP11"/>
    <property type="match status" value="1"/>
</dbReference>
<dbReference type="EMBL" id="VSRR010083029">
    <property type="protein sequence ID" value="MPC90042.1"/>
    <property type="molecule type" value="Genomic_DNA"/>
</dbReference>
<dbReference type="PANTHER" id="PTHR13126:SF0">
    <property type="entry name" value="ATP SYNTHASE MITOCHONDRIAL F1 COMPLEX ASSEMBLY FACTOR 1"/>
    <property type="match status" value="1"/>
</dbReference>
<dbReference type="GO" id="GO:0033615">
    <property type="term" value="P:mitochondrial proton-transporting ATP synthase complex assembly"/>
    <property type="evidence" value="ECO:0007669"/>
    <property type="project" value="TreeGrafter"/>
</dbReference>
<protein>
    <submittedName>
        <fullName evidence="5">ATP synthase mitochondrial F1 complex assembly factor 1</fullName>
    </submittedName>
</protein>
<evidence type="ECO:0000313" key="5">
    <source>
        <dbReference type="EMBL" id="MPC90042.1"/>
    </source>
</evidence>
<organism evidence="5 6">
    <name type="scientific">Portunus trituberculatus</name>
    <name type="common">Swimming crab</name>
    <name type="synonym">Neptunus trituberculatus</name>
    <dbReference type="NCBI Taxonomy" id="210409"/>
    <lineage>
        <taxon>Eukaryota</taxon>
        <taxon>Metazoa</taxon>
        <taxon>Ecdysozoa</taxon>
        <taxon>Arthropoda</taxon>
        <taxon>Crustacea</taxon>
        <taxon>Multicrustacea</taxon>
        <taxon>Malacostraca</taxon>
        <taxon>Eumalacostraca</taxon>
        <taxon>Eucarida</taxon>
        <taxon>Decapoda</taxon>
        <taxon>Pleocyemata</taxon>
        <taxon>Brachyura</taxon>
        <taxon>Eubrachyura</taxon>
        <taxon>Portunoidea</taxon>
        <taxon>Portunidae</taxon>
        <taxon>Portuninae</taxon>
        <taxon>Portunus</taxon>
    </lineage>
</organism>
<evidence type="ECO:0000313" key="6">
    <source>
        <dbReference type="Proteomes" id="UP000324222"/>
    </source>
</evidence>
<dbReference type="OrthoDB" id="16535at2759"/>
<dbReference type="AlphaFoldDB" id="A0A5B7J1G6"/>
<comment type="similarity">
    <text evidence="2">Belongs to the ATP11 family.</text>
</comment>
<evidence type="ECO:0000256" key="1">
    <source>
        <dbReference type="ARBA" id="ARBA00004173"/>
    </source>
</evidence>
<evidence type="ECO:0000256" key="3">
    <source>
        <dbReference type="ARBA" id="ARBA00022946"/>
    </source>
</evidence>
<evidence type="ECO:0000256" key="2">
    <source>
        <dbReference type="ARBA" id="ARBA00009116"/>
    </source>
</evidence>
<keyword evidence="6" id="KW-1185">Reference proteome</keyword>
<dbReference type="Proteomes" id="UP000324222">
    <property type="component" value="Unassembled WGS sequence"/>
</dbReference>
<name>A0A5B7J1G6_PORTR</name>
<accession>A0A5B7J1G6</accession>
<dbReference type="InterPro" id="IPR010591">
    <property type="entry name" value="ATP11"/>
</dbReference>
<gene>
    <name evidence="5" type="primary">ATPAF1</name>
    <name evidence="5" type="ORF">E2C01_085009</name>
</gene>
<comment type="subcellular location">
    <subcellularLocation>
        <location evidence="1">Mitochondrion</location>
    </subcellularLocation>
</comment>
<sequence length="49" mass="5820">MKYSCFVLPLPRDKGYEFIILQFAGHEVHFTSLVNYQVRLKGYLYPSSY</sequence>
<reference evidence="5 6" key="1">
    <citation type="submission" date="2019-05" db="EMBL/GenBank/DDBJ databases">
        <title>Another draft genome of Portunus trituberculatus and its Hox gene families provides insights of decapod evolution.</title>
        <authorList>
            <person name="Jeong J.-H."/>
            <person name="Song I."/>
            <person name="Kim S."/>
            <person name="Choi T."/>
            <person name="Kim D."/>
            <person name="Ryu S."/>
            <person name="Kim W."/>
        </authorList>
    </citation>
    <scope>NUCLEOTIDE SEQUENCE [LARGE SCALE GENOMIC DNA]</scope>
    <source>
        <tissue evidence="5">Muscle</tissue>
    </source>
</reference>
<evidence type="ECO:0000256" key="4">
    <source>
        <dbReference type="ARBA" id="ARBA00023128"/>
    </source>
</evidence>
<dbReference type="GO" id="GO:0005739">
    <property type="term" value="C:mitochondrion"/>
    <property type="evidence" value="ECO:0007669"/>
    <property type="project" value="UniProtKB-SubCell"/>
</dbReference>
<comment type="caution">
    <text evidence="5">The sequence shown here is derived from an EMBL/GenBank/DDBJ whole genome shotgun (WGS) entry which is preliminary data.</text>
</comment>